<protein>
    <submittedName>
        <fullName evidence="1">Uncharacterized protein</fullName>
    </submittedName>
</protein>
<reference evidence="1" key="2">
    <citation type="journal article" date="2015" name="Data Brief">
        <title>Shoot transcriptome of the giant reed, Arundo donax.</title>
        <authorList>
            <person name="Barrero R.A."/>
            <person name="Guerrero F.D."/>
            <person name="Moolhuijzen P."/>
            <person name="Goolsby J.A."/>
            <person name="Tidwell J."/>
            <person name="Bellgard S.E."/>
            <person name="Bellgard M.I."/>
        </authorList>
    </citation>
    <scope>NUCLEOTIDE SEQUENCE</scope>
    <source>
        <tissue evidence="1">Shoot tissue taken approximately 20 cm above the soil surface</tissue>
    </source>
</reference>
<proteinExistence type="predicted"/>
<sequence>MDATAKKPHSLDGFVPSAPEILVGLAAQACSLDGFVPKS</sequence>
<evidence type="ECO:0000313" key="1">
    <source>
        <dbReference type="EMBL" id="JAD89686.1"/>
    </source>
</evidence>
<dbReference type="EMBL" id="GBRH01208209">
    <property type="protein sequence ID" value="JAD89686.1"/>
    <property type="molecule type" value="Transcribed_RNA"/>
</dbReference>
<accession>A0A0A9DPG6</accession>
<name>A0A0A9DPG6_ARUDO</name>
<reference evidence="1" key="1">
    <citation type="submission" date="2014-09" db="EMBL/GenBank/DDBJ databases">
        <authorList>
            <person name="Magalhaes I.L.F."/>
            <person name="Oliveira U."/>
            <person name="Santos F.R."/>
            <person name="Vidigal T.H.D.A."/>
            <person name="Brescovit A.D."/>
            <person name="Santos A.J."/>
        </authorList>
    </citation>
    <scope>NUCLEOTIDE SEQUENCE</scope>
    <source>
        <tissue evidence="1">Shoot tissue taken approximately 20 cm above the soil surface</tissue>
    </source>
</reference>
<organism evidence="1">
    <name type="scientific">Arundo donax</name>
    <name type="common">Giant reed</name>
    <name type="synonym">Donax arundinaceus</name>
    <dbReference type="NCBI Taxonomy" id="35708"/>
    <lineage>
        <taxon>Eukaryota</taxon>
        <taxon>Viridiplantae</taxon>
        <taxon>Streptophyta</taxon>
        <taxon>Embryophyta</taxon>
        <taxon>Tracheophyta</taxon>
        <taxon>Spermatophyta</taxon>
        <taxon>Magnoliopsida</taxon>
        <taxon>Liliopsida</taxon>
        <taxon>Poales</taxon>
        <taxon>Poaceae</taxon>
        <taxon>PACMAD clade</taxon>
        <taxon>Arundinoideae</taxon>
        <taxon>Arundineae</taxon>
        <taxon>Arundo</taxon>
    </lineage>
</organism>
<dbReference type="AlphaFoldDB" id="A0A0A9DPG6"/>